<name>A0A7R9DYZ5_9NEOP</name>
<sequence length="221" mass="24553">MVPLCPVPPDTQTYCLLVSPVTLAGKGSSPTEQSSILSLSLSVNCQIFSLSGISGDEKELLATSTDQRCQTCLIFKGRLTTRKQVSSIVSMQFSSEEDEDLKSQLLSELRRRIGDLEPGVGRVVLYSGDREVRVYIPNVLQRRGAREMTTLVKVVDRSSVGRTNAVYRASGPWRRLYLEVPGSIHGRYRTLRRDVQVLSPVCRLLASLVGTPHEVVHTYPY</sequence>
<protein>
    <submittedName>
        <fullName evidence="1">Uncharacterized protein</fullName>
    </submittedName>
</protein>
<evidence type="ECO:0000313" key="1">
    <source>
        <dbReference type="EMBL" id="CAD7424293.1"/>
    </source>
</evidence>
<organism evidence="1">
    <name type="scientific">Timema monikensis</name>
    <dbReference type="NCBI Taxonomy" id="170555"/>
    <lineage>
        <taxon>Eukaryota</taxon>
        <taxon>Metazoa</taxon>
        <taxon>Ecdysozoa</taxon>
        <taxon>Arthropoda</taxon>
        <taxon>Hexapoda</taxon>
        <taxon>Insecta</taxon>
        <taxon>Pterygota</taxon>
        <taxon>Neoptera</taxon>
        <taxon>Polyneoptera</taxon>
        <taxon>Phasmatodea</taxon>
        <taxon>Timematodea</taxon>
        <taxon>Timematoidea</taxon>
        <taxon>Timematidae</taxon>
        <taxon>Timema</taxon>
    </lineage>
</organism>
<dbReference type="EMBL" id="OB792774">
    <property type="protein sequence ID" value="CAD7424293.1"/>
    <property type="molecule type" value="Genomic_DNA"/>
</dbReference>
<accession>A0A7R9DYZ5</accession>
<reference evidence="1" key="1">
    <citation type="submission" date="2020-11" db="EMBL/GenBank/DDBJ databases">
        <authorList>
            <person name="Tran Van P."/>
        </authorList>
    </citation>
    <scope>NUCLEOTIDE SEQUENCE</scope>
</reference>
<gene>
    <name evidence="1" type="ORF">TMSB3V08_LOCUS1250</name>
</gene>
<proteinExistence type="predicted"/>
<dbReference type="AlphaFoldDB" id="A0A7R9DYZ5"/>